<dbReference type="Proteomes" id="UP000030673">
    <property type="component" value="Unassembled WGS sequence"/>
</dbReference>
<gene>
    <name evidence="3" type="ORF">PFNF54_04055</name>
</gene>
<keyword evidence="4" id="KW-1185">Reference proteome</keyword>
<feature type="chain" id="PRO_5004896703" description="Rifin" evidence="2">
    <location>
        <begin position="25"/>
        <end position="348"/>
    </location>
</feature>
<evidence type="ECO:0000256" key="2">
    <source>
        <dbReference type="SAM" id="SignalP"/>
    </source>
</evidence>
<reference evidence="3 4" key="1">
    <citation type="submission" date="2013-02" db="EMBL/GenBank/DDBJ databases">
        <title>The Genome Sequence of Plasmodium falciparum NF54.</title>
        <authorList>
            <consortium name="The Broad Institute Genome Sequencing Platform"/>
            <consortium name="The Broad Institute Genome Sequencing Center for Infectious Disease"/>
            <person name="Neafsey D."/>
            <person name="Cheeseman I."/>
            <person name="Volkman S."/>
            <person name="Adams J."/>
            <person name="Walker B."/>
            <person name="Young S.K."/>
            <person name="Zeng Q."/>
            <person name="Gargeya S."/>
            <person name="Fitzgerald M."/>
            <person name="Haas B."/>
            <person name="Abouelleil A."/>
            <person name="Alvarado L."/>
            <person name="Arachchi H.M."/>
            <person name="Berlin A.M."/>
            <person name="Chapman S.B."/>
            <person name="Dewar J."/>
            <person name="Goldberg J."/>
            <person name="Griggs A."/>
            <person name="Gujja S."/>
            <person name="Hansen M."/>
            <person name="Howarth C."/>
            <person name="Imamovic A."/>
            <person name="Larimer J."/>
            <person name="McCowan C."/>
            <person name="Murphy C."/>
            <person name="Neiman D."/>
            <person name="Pearson M."/>
            <person name="Priest M."/>
            <person name="Roberts A."/>
            <person name="Saif S."/>
            <person name="Shea T."/>
            <person name="Sisk P."/>
            <person name="Sykes S."/>
            <person name="Wortman J."/>
            <person name="Nusbaum C."/>
            <person name="Birren B."/>
        </authorList>
    </citation>
    <scope>NUCLEOTIDE SEQUENCE [LARGE SCALE GENOMIC DNA]</scope>
    <source>
        <strain evidence="3 4">NF54</strain>
    </source>
</reference>
<keyword evidence="1" id="KW-1133">Transmembrane helix</keyword>
<evidence type="ECO:0008006" key="5">
    <source>
        <dbReference type="Google" id="ProtNLM"/>
    </source>
</evidence>
<dbReference type="AlphaFoldDB" id="W7JQJ9"/>
<name>W7JQJ9_PLAFO</name>
<dbReference type="EMBL" id="KE123852">
    <property type="protein sequence ID" value="EWC87278.1"/>
    <property type="molecule type" value="Genomic_DNA"/>
</dbReference>
<sequence length="348" mass="38334">MKLHYTKILLFFFPLNILLTSYHAHNKNKPYITSRHRQTSTSRVLSESDPYMLNYDNDDDMKSVKENFDRQTSQRFEEYEGRMKDKRRKCKEQCDKDIQEIILKDKMEKSLAEKVEKGCLRCGCGLGGVAASVGIFGTVAVKELAKTATAAAVAAAQEAVKDAAMAATIKAVGAAAGKEFVIAGLKQMGVSTLDGKELGTYITATNYTNVKNIAHAINTQYEPSSCLITVPVDSKPICTWVRAKEGAARVIQGKQFSTQETIKVAVTSIVSDAENVAAAAEQQATKDAIKASTLAVDSKYAICQNAIIASVVALLIIVLIMIIIYLVLRYRRKKKMKKKAEYTKLLNQ</sequence>
<dbReference type="InterPro" id="IPR006373">
    <property type="entry name" value="VSA_Rifin"/>
</dbReference>
<keyword evidence="1" id="KW-0812">Transmembrane</keyword>
<dbReference type="NCBIfam" id="TIGR01477">
    <property type="entry name" value="RIFIN"/>
    <property type="match status" value="1"/>
</dbReference>
<evidence type="ECO:0000313" key="3">
    <source>
        <dbReference type="EMBL" id="EWC87278.1"/>
    </source>
</evidence>
<accession>W7JQJ9</accession>
<protein>
    <recommendedName>
        <fullName evidence="5">Rifin</fullName>
    </recommendedName>
</protein>
<keyword evidence="2" id="KW-0732">Signal</keyword>
<feature type="signal peptide" evidence="2">
    <location>
        <begin position="1"/>
        <end position="24"/>
    </location>
</feature>
<evidence type="ECO:0000313" key="4">
    <source>
        <dbReference type="Proteomes" id="UP000030673"/>
    </source>
</evidence>
<evidence type="ECO:0000256" key="1">
    <source>
        <dbReference type="SAM" id="Phobius"/>
    </source>
</evidence>
<proteinExistence type="predicted"/>
<keyword evidence="1" id="KW-0472">Membrane</keyword>
<dbReference type="OMA" id="DSKYAIC"/>
<organism evidence="3 4">
    <name type="scientific">Plasmodium falciparum (isolate NF54)</name>
    <dbReference type="NCBI Taxonomy" id="5843"/>
    <lineage>
        <taxon>Eukaryota</taxon>
        <taxon>Sar</taxon>
        <taxon>Alveolata</taxon>
        <taxon>Apicomplexa</taxon>
        <taxon>Aconoidasida</taxon>
        <taxon>Haemosporida</taxon>
        <taxon>Plasmodiidae</taxon>
        <taxon>Plasmodium</taxon>
        <taxon>Plasmodium (Laverania)</taxon>
    </lineage>
</organism>
<dbReference type="Pfam" id="PF02009">
    <property type="entry name" value="RIFIN"/>
    <property type="match status" value="1"/>
</dbReference>
<feature type="transmembrane region" description="Helical" evidence="1">
    <location>
        <begin position="306"/>
        <end position="328"/>
    </location>
</feature>